<protein>
    <submittedName>
        <fullName evidence="1">Uncharacterized protein</fullName>
    </submittedName>
</protein>
<dbReference type="Proteomes" id="UP000054466">
    <property type="component" value="Unassembled WGS sequence"/>
</dbReference>
<dbReference type="RefSeq" id="XP_016247246.1">
    <property type="nucleotide sequence ID" value="XM_016393827.1"/>
</dbReference>
<sequence length="162" mass="17613">MLGRGFTTSQECLGTRNGRAARGMEWSWYGMTKGFQVTQMMQRACLGTLSLFFIFFEAASPQRPLASRPPMLLSYNAHVQGDEGRDGRVEKKKLNPWLPNLSRGGGLLQEDSRLSLLADGKERTDAKISGDPCAVGFEGFCLSNILSKVAPPSLTPASRVGG</sequence>
<evidence type="ECO:0000313" key="2">
    <source>
        <dbReference type="Proteomes" id="UP000054466"/>
    </source>
</evidence>
<accession>A0A0D2C9A8</accession>
<keyword evidence="2" id="KW-1185">Reference proteome</keyword>
<dbReference type="EMBL" id="KN847043">
    <property type="protein sequence ID" value="KIW27030.1"/>
    <property type="molecule type" value="Genomic_DNA"/>
</dbReference>
<evidence type="ECO:0000313" key="1">
    <source>
        <dbReference type="EMBL" id="KIW27030.1"/>
    </source>
</evidence>
<dbReference type="VEuPathDB" id="FungiDB:PV07_06811"/>
<dbReference type="GeneID" id="27346005"/>
<dbReference type="AlphaFoldDB" id="A0A0D2C9A8"/>
<proteinExistence type="predicted"/>
<gene>
    <name evidence="1" type="ORF">PV07_06811</name>
</gene>
<dbReference type="HOGENOM" id="CLU_1635200_0_0_1"/>
<reference evidence="1 2" key="1">
    <citation type="submission" date="2015-01" db="EMBL/GenBank/DDBJ databases">
        <title>The Genome Sequence of Cladophialophora immunda CBS83496.</title>
        <authorList>
            <consortium name="The Broad Institute Genomics Platform"/>
            <person name="Cuomo C."/>
            <person name="de Hoog S."/>
            <person name="Gorbushina A."/>
            <person name="Stielow B."/>
            <person name="Teixiera M."/>
            <person name="Abouelleil A."/>
            <person name="Chapman S.B."/>
            <person name="Priest M."/>
            <person name="Young S.K."/>
            <person name="Wortman J."/>
            <person name="Nusbaum C."/>
            <person name="Birren B."/>
        </authorList>
    </citation>
    <scope>NUCLEOTIDE SEQUENCE [LARGE SCALE GENOMIC DNA]</scope>
    <source>
        <strain evidence="1 2">CBS 83496</strain>
    </source>
</reference>
<organism evidence="1 2">
    <name type="scientific">Cladophialophora immunda</name>
    <dbReference type="NCBI Taxonomy" id="569365"/>
    <lineage>
        <taxon>Eukaryota</taxon>
        <taxon>Fungi</taxon>
        <taxon>Dikarya</taxon>
        <taxon>Ascomycota</taxon>
        <taxon>Pezizomycotina</taxon>
        <taxon>Eurotiomycetes</taxon>
        <taxon>Chaetothyriomycetidae</taxon>
        <taxon>Chaetothyriales</taxon>
        <taxon>Herpotrichiellaceae</taxon>
        <taxon>Cladophialophora</taxon>
    </lineage>
</organism>
<name>A0A0D2C9A8_9EURO</name>